<dbReference type="Proteomes" id="UP000318199">
    <property type="component" value="Unassembled WGS sequence"/>
</dbReference>
<dbReference type="EMBL" id="VOBQ01000002">
    <property type="protein sequence ID" value="TWO73023.1"/>
    <property type="molecule type" value="Genomic_DNA"/>
</dbReference>
<keyword evidence="2" id="KW-1185">Reference proteome</keyword>
<dbReference type="AlphaFoldDB" id="A0A562ZX31"/>
<evidence type="ECO:0000313" key="1">
    <source>
        <dbReference type="EMBL" id="TWO73023.1"/>
    </source>
</evidence>
<comment type="caution">
    <text evidence="1">The sequence shown here is derived from an EMBL/GenBank/DDBJ whole genome shotgun (WGS) entry which is preliminary data.</text>
</comment>
<proteinExistence type="predicted"/>
<dbReference type="RefSeq" id="WP_145890422.1">
    <property type="nucleotide sequence ID" value="NZ_VOBQ01000002.1"/>
</dbReference>
<name>A0A562ZX31_9BURK</name>
<evidence type="ECO:0000313" key="2">
    <source>
        <dbReference type="Proteomes" id="UP000318199"/>
    </source>
</evidence>
<dbReference type="OrthoDB" id="9828970at2"/>
<accession>A0A562ZX31</accession>
<gene>
    <name evidence="1" type="ORF">FN976_01955</name>
</gene>
<protein>
    <submittedName>
        <fullName evidence="1">Uncharacterized protein</fullName>
    </submittedName>
</protein>
<sequence>MADSIYGFVPLPALTDRQYRAYCFPFDVRSKQRRRQGRIEHTGDGLDWVTVRSIAGTDFKVAGKPQFYGDGHSNEERLAGYWVSFNAPTNSVGNNVLLVNGVPAACRLALLHLRRWCLQEGCSPEGAQLLDFEQMRLHAVTPTFLHRLSSRAEALSVCRDVRLAMELHNSRRDDDKARTEPAFGFGPTYESTGYLKMREMDLAAYVKDRVASASHEFASDDVRLAIHDEGDCYLRLESLLKGAFLTRTGLDYVDAWRLYGGDGPYPMIYAKIRELLFLDIDLRSDEPSGAEIDQKLQASDAAVVRWHLDGRNARQHLNVVGERDRLAQQKYFSDLKKRVLARLRVDLSIPWARQRAADWDRLRQVLRYPGMFSPPLTLQDHIFSPYAEARLVLELKADIARLAPRRFSSILLDPLGIDPPPLDIRSLQVSTEARRLLARHRIPLHAVLRSHKLGGFGDVDPADAAVQRAALIRGERVTSQFRVGSRLILVSTDQNTGATSVRCD</sequence>
<reference evidence="1 2" key="1">
    <citation type="submission" date="2019-07" db="EMBL/GenBank/DDBJ databases">
        <title>Caenimonas sedimenti sp. nov., isolated from activated sludge.</title>
        <authorList>
            <person name="Xu J."/>
        </authorList>
    </citation>
    <scope>NUCLEOTIDE SEQUENCE [LARGE SCALE GENOMIC DNA]</scope>
    <source>
        <strain evidence="1 2">HX-9-20</strain>
    </source>
</reference>
<organism evidence="1 2">
    <name type="scientific">Caenimonas sedimenti</name>
    <dbReference type="NCBI Taxonomy" id="2596921"/>
    <lineage>
        <taxon>Bacteria</taxon>
        <taxon>Pseudomonadati</taxon>
        <taxon>Pseudomonadota</taxon>
        <taxon>Betaproteobacteria</taxon>
        <taxon>Burkholderiales</taxon>
        <taxon>Comamonadaceae</taxon>
        <taxon>Caenimonas</taxon>
    </lineage>
</organism>